<reference evidence="5 6" key="1">
    <citation type="submission" date="2011-05" db="EMBL/GenBank/DDBJ databases">
        <title>Whole genome sequence of Microlunatus phosphovorus NM-1.</title>
        <authorList>
            <person name="Hosoyama A."/>
            <person name="Sasaki K."/>
            <person name="Harada T."/>
            <person name="Igarashi R."/>
            <person name="Kawakoshi A."/>
            <person name="Sasagawa M."/>
            <person name="Fukada J."/>
            <person name="Nakamura S."/>
            <person name="Katano Y."/>
            <person name="Hanada S."/>
            <person name="Kamagata Y."/>
            <person name="Nakamura N."/>
            <person name="Yamazaki S."/>
            <person name="Fujita N."/>
        </authorList>
    </citation>
    <scope>NUCLEOTIDE SEQUENCE [LARGE SCALE GENOMIC DNA]</scope>
    <source>
        <strain evidence="6">ATCC 700054 / DSM 10555 / JCM 9379 / NBRC 101784 / NCIMB 13414 / VKM Ac-1990 / NM-1</strain>
    </source>
</reference>
<dbReference type="STRING" id="1032480.MLP_32940"/>
<keyword evidence="6" id="KW-1185">Reference proteome</keyword>
<dbReference type="KEGG" id="mph:MLP_32940"/>
<keyword evidence="1" id="KW-0805">Transcription regulation</keyword>
<evidence type="ECO:0000256" key="3">
    <source>
        <dbReference type="ARBA" id="ARBA00023163"/>
    </source>
</evidence>
<dbReference type="RefSeq" id="WP_013864171.1">
    <property type="nucleotide sequence ID" value="NC_015635.1"/>
</dbReference>
<keyword evidence="2" id="KW-0238">DNA-binding</keyword>
<dbReference type="InterPro" id="IPR000792">
    <property type="entry name" value="Tscrpt_reg_LuxR_C"/>
</dbReference>
<dbReference type="eggNOG" id="COG0457">
    <property type="taxonomic scope" value="Bacteria"/>
</dbReference>
<dbReference type="HOGENOM" id="CLU_034929_0_0_11"/>
<dbReference type="AlphaFoldDB" id="F5XM51"/>
<dbReference type="InterPro" id="IPR011990">
    <property type="entry name" value="TPR-like_helical_dom_sf"/>
</dbReference>
<dbReference type="PROSITE" id="PS50043">
    <property type="entry name" value="HTH_LUXR_2"/>
    <property type="match status" value="1"/>
</dbReference>
<dbReference type="PROSITE" id="PS00622">
    <property type="entry name" value="HTH_LUXR_1"/>
    <property type="match status" value="1"/>
</dbReference>
<dbReference type="eggNOG" id="COG2197">
    <property type="taxonomic scope" value="Bacteria"/>
</dbReference>
<organism evidence="5 6">
    <name type="scientific">Microlunatus phosphovorus (strain ATCC 700054 / DSM 10555 / JCM 9379 / NBRC 101784 / NCIMB 13414 / VKM Ac-1990 / NM-1)</name>
    <dbReference type="NCBI Taxonomy" id="1032480"/>
    <lineage>
        <taxon>Bacteria</taxon>
        <taxon>Bacillati</taxon>
        <taxon>Actinomycetota</taxon>
        <taxon>Actinomycetes</taxon>
        <taxon>Propionibacteriales</taxon>
        <taxon>Propionibacteriaceae</taxon>
        <taxon>Microlunatus</taxon>
    </lineage>
</organism>
<evidence type="ECO:0000256" key="2">
    <source>
        <dbReference type="ARBA" id="ARBA00023125"/>
    </source>
</evidence>
<dbReference type="PANTHER" id="PTHR44688:SF16">
    <property type="entry name" value="DNA-BINDING TRANSCRIPTIONAL ACTIVATOR DEVR_DOSR"/>
    <property type="match status" value="1"/>
</dbReference>
<dbReference type="EMBL" id="AP012204">
    <property type="protein sequence ID" value="BAK36308.1"/>
    <property type="molecule type" value="Genomic_DNA"/>
</dbReference>
<evidence type="ECO:0000313" key="6">
    <source>
        <dbReference type="Proteomes" id="UP000007947"/>
    </source>
</evidence>
<dbReference type="SUPFAM" id="SSF48452">
    <property type="entry name" value="TPR-like"/>
    <property type="match status" value="1"/>
</dbReference>
<dbReference type="GO" id="GO:0003677">
    <property type="term" value="F:DNA binding"/>
    <property type="evidence" value="ECO:0007669"/>
    <property type="project" value="UniProtKB-KW"/>
</dbReference>
<dbReference type="Gene3D" id="1.25.40.10">
    <property type="entry name" value="Tetratricopeptide repeat domain"/>
    <property type="match status" value="1"/>
</dbReference>
<evidence type="ECO:0000313" key="5">
    <source>
        <dbReference type="EMBL" id="BAK36308.1"/>
    </source>
</evidence>
<dbReference type="PRINTS" id="PR00038">
    <property type="entry name" value="HTHLUXR"/>
</dbReference>
<feature type="domain" description="HTH luxR-type" evidence="4">
    <location>
        <begin position="479"/>
        <end position="544"/>
    </location>
</feature>
<name>F5XM51_MICPN</name>
<evidence type="ECO:0000256" key="1">
    <source>
        <dbReference type="ARBA" id="ARBA00023015"/>
    </source>
</evidence>
<dbReference type="SMART" id="SM00421">
    <property type="entry name" value="HTH_LUXR"/>
    <property type="match status" value="1"/>
</dbReference>
<proteinExistence type="predicted"/>
<evidence type="ECO:0000259" key="4">
    <source>
        <dbReference type="PROSITE" id="PS50043"/>
    </source>
</evidence>
<sequence length="552" mass="59881">MADATVGSTELREQGRAAYRRRVWSDAFACLSRADEISPLEAADLDLLAVVARLTGRDAAADDYAARCYEAWLRIGQPRPAARRAAWLSLQLLLRGQDVPCRAWSARADRLLREVGSEPLPERGFLMIISALSELAGGQPRSALQTHTEITELGRRFAEPDLIAIGQLGQGEALASLGRVREAMTKLDEAMLAVTTKVVTPEAGGIVYCAVIEACEAAFDLHRARQWTVALDRWCDDQPGLVAFRGSCLVHRAHLMQLGGDWADAVGEAETACSLLSGHPAAGEASYRLGELHRLRGEYEQAECCFLEASRWIADPQPGLALLWLRQGRADDAATAVRTALDQAANDLDRCRLLPGYVEIMLEVGRLDAAREAATELVSAARASSAPWLVAMGAQAAGACSLAERDGSAGLRTLRGAWAAWRELDAPYESARVRVLMAEAHRILGDRASAEMELEAAGWVFDRLGAMPDLERVRRLSARAAPAGPLTGREVEVLRLVATGMTNRAIASELFLSEKTVARHLSNIFVKLHVSSRAAATAYAYQHDLVPSHPTR</sequence>
<accession>F5XM51</accession>
<dbReference type="SUPFAM" id="SSF46894">
    <property type="entry name" value="C-terminal effector domain of the bipartite response regulators"/>
    <property type="match status" value="1"/>
</dbReference>
<protein>
    <submittedName>
        <fullName evidence="5">Putative LuxR family transcriptional regulator</fullName>
    </submittedName>
</protein>
<dbReference type="CDD" id="cd06170">
    <property type="entry name" value="LuxR_C_like"/>
    <property type="match status" value="1"/>
</dbReference>
<dbReference type="Pfam" id="PF00196">
    <property type="entry name" value="GerE"/>
    <property type="match status" value="1"/>
</dbReference>
<dbReference type="OrthoDB" id="4135368at2"/>
<dbReference type="InterPro" id="IPR016032">
    <property type="entry name" value="Sig_transdc_resp-reg_C-effctor"/>
</dbReference>
<dbReference type="Proteomes" id="UP000007947">
    <property type="component" value="Chromosome"/>
</dbReference>
<gene>
    <name evidence="5" type="ordered locus">MLP_32940</name>
</gene>
<dbReference type="InterPro" id="IPR036388">
    <property type="entry name" value="WH-like_DNA-bd_sf"/>
</dbReference>
<dbReference type="PANTHER" id="PTHR44688">
    <property type="entry name" value="DNA-BINDING TRANSCRIPTIONAL ACTIVATOR DEVR_DOSR"/>
    <property type="match status" value="1"/>
</dbReference>
<dbReference type="GO" id="GO:0006355">
    <property type="term" value="P:regulation of DNA-templated transcription"/>
    <property type="evidence" value="ECO:0007669"/>
    <property type="project" value="InterPro"/>
</dbReference>
<keyword evidence="3" id="KW-0804">Transcription</keyword>
<dbReference type="Gene3D" id="1.10.10.10">
    <property type="entry name" value="Winged helix-like DNA-binding domain superfamily/Winged helix DNA-binding domain"/>
    <property type="match status" value="1"/>
</dbReference>